<proteinExistence type="predicted"/>
<evidence type="ECO:0000313" key="1">
    <source>
        <dbReference type="EMBL" id="MFB6491522.1"/>
    </source>
</evidence>
<name>A0ACC6V388_9CREN</name>
<comment type="caution">
    <text evidence="1">The sequence shown here is derived from an EMBL/GenBank/DDBJ whole genome shotgun (WGS) entry which is preliminary data.</text>
</comment>
<evidence type="ECO:0000313" key="2">
    <source>
        <dbReference type="Proteomes" id="UP000033636"/>
    </source>
</evidence>
<keyword evidence="1" id="KW-0436">Ligase</keyword>
<dbReference type="Proteomes" id="UP000033636">
    <property type="component" value="Unassembled WGS sequence"/>
</dbReference>
<protein>
    <submittedName>
        <fullName evidence="1">5-(Carboxyamino)imidazole ribonucleotide synthase</fullName>
        <ecNumber evidence="1">6.3.4.18</ecNumber>
    </submittedName>
</protein>
<accession>A0ACC6V388</accession>
<gene>
    <name evidence="1" type="ORF">TU35_009900</name>
</gene>
<sequence length="363" mass="39870">MRVLILGGGQLALMLIWAAQRLPARIAVYDEAEDAPALRLAETVEDPVSAVEDADVVTYEFENVPLEAAEAAERAGKLKPPLLYLRVKRDRALEREFLEGVGVPVPRWRVVQSAEEALKAAASMGRAVVKVPSGAYDGKGVFYYPSMARGIAGLKGRLIVEEYVDVARELSIIVARGEDGDAFAYPAAENYYVDGILVWNYAPVEAPEEALEYALKIAEAGKYVGVLAVEFFEARDGRVLVNEIAPRVHNTGHWTMETDASQFENHMRAVTGRPLRRPSAVAPTAMVNILGRRLEELPLPRLEALGKVYWYGKGEARPRRKMGHVNVVGRSAGEAKAKAREALKLIYGGDFPRLVLKPRGKAP</sequence>
<dbReference type="EC" id="6.3.4.18" evidence="1"/>
<organism evidence="1 2">
    <name type="scientific">Thermoproteus sp. AZ2</name>
    <dbReference type="NCBI Taxonomy" id="1609232"/>
    <lineage>
        <taxon>Archaea</taxon>
        <taxon>Thermoproteota</taxon>
        <taxon>Thermoprotei</taxon>
        <taxon>Thermoproteales</taxon>
        <taxon>Thermoproteaceae</taxon>
        <taxon>Thermoproteus</taxon>
    </lineage>
</organism>
<dbReference type="EMBL" id="JZWT02000043">
    <property type="protein sequence ID" value="MFB6491522.1"/>
    <property type="molecule type" value="Genomic_DNA"/>
</dbReference>
<reference evidence="1" key="1">
    <citation type="submission" date="2024-07" db="EMBL/GenBank/DDBJ databases">
        <title>Metagenome and Metagenome-Assembled Genomes of Archaea from a hot spring from the geothermal field of Los Azufres, Mexico.</title>
        <authorList>
            <person name="Marin-Paredes R."/>
            <person name="Martinez-Romero E."/>
            <person name="Servin-Garciduenas L.E."/>
        </authorList>
    </citation>
    <scope>NUCLEOTIDE SEQUENCE</scope>
</reference>